<dbReference type="PaxDb" id="2903-EOD10922"/>
<dbReference type="InterPro" id="IPR011990">
    <property type="entry name" value="TPR-like_helical_dom_sf"/>
</dbReference>
<keyword evidence="3" id="KW-1185">Reference proteome</keyword>
<name>A0A0D3II37_EMIH1</name>
<dbReference type="Pfam" id="PF08238">
    <property type="entry name" value="Sel1"/>
    <property type="match status" value="3"/>
</dbReference>
<dbReference type="Gene3D" id="1.25.40.10">
    <property type="entry name" value="Tetratricopeptide repeat domain"/>
    <property type="match status" value="1"/>
</dbReference>
<evidence type="ECO:0000256" key="1">
    <source>
        <dbReference type="SAM" id="MobiDB-lite"/>
    </source>
</evidence>
<dbReference type="InterPro" id="IPR006597">
    <property type="entry name" value="Sel1-like"/>
</dbReference>
<dbReference type="AlphaFoldDB" id="A0A0D3II37"/>
<accession>A0A0D3II37</accession>
<dbReference type="EnsemblProtists" id="EOD10922">
    <property type="protein sequence ID" value="EOD10922"/>
    <property type="gene ID" value="EMIHUDRAFT_215224"/>
</dbReference>
<dbReference type="KEGG" id="ehx:EMIHUDRAFT_215224"/>
<reference evidence="3" key="1">
    <citation type="journal article" date="2013" name="Nature">
        <title>Pan genome of the phytoplankton Emiliania underpins its global distribution.</title>
        <authorList>
            <person name="Read B.A."/>
            <person name="Kegel J."/>
            <person name="Klute M.J."/>
            <person name="Kuo A."/>
            <person name="Lefebvre S.C."/>
            <person name="Maumus F."/>
            <person name="Mayer C."/>
            <person name="Miller J."/>
            <person name="Monier A."/>
            <person name="Salamov A."/>
            <person name="Young J."/>
            <person name="Aguilar M."/>
            <person name="Claverie J.M."/>
            <person name="Frickenhaus S."/>
            <person name="Gonzalez K."/>
            <person name="Herman E.K."/>
            <person name="Lin Y.C."/>
            <person name="Napier J."/>
            <person name="Ogata H."/>
            <person name="Sarno A.F."/>
            <person name="Shmutz J."/>
            <person name="Schroeder D."/>
            <person name="de Vargas C."/>
            <person name="Verret F."/>
            <person name="von Dassow P."/>
            <person name="Valentin K."/>
            <person name="Van de Peer Y."/>
            <person name="Wheeler G."/>
            <person name="Dacks J.B."/>
            <person name="Delwiche C.F."/>
            <person name="Dyhrman S.T."/>
            <person name="Glockner G."/>
            <person name="John U."/>
            <person name="Richards T."/>
            <person name="Worden A.Z."/>
            <person name="Zhang X."/>
            <person name="Grigoriev I.V."/>
            <person name="Allen A.E."/>
            <person name="Bidle K."/>
            <person name="Borodovsky M."/>
            <person name="Bowler C."/>
            <person name="Brownlee C."/>
            <person name="Cock J.M."/>
            <person name="Elias M."/>
            <person name="Gladyshev V.N."/>
            <person name="Groth M."/>
            <person name="Guda C."/>
            <person name="Hadaegh A."/>
            <person name="Iglesias-Rodriguez M.D."/>
            <person name="Jenkins J."/>
            <person name="Jones B.M."/>
            <person name="Lawson T."/>
            <person name="Leese F."/>
            <person name="Lindquist E."/>
            <person name="Lobanov A."/>
            <person name="Lomsadze A."/>
            <person name="Malik S.B."/>
            <person name="Marsh M.E."/>
            <person name="Mackinder L."/>
            <person name="Mock T."/>
            <person name="Mueller-Roeber B."/>
            <person name="Pagarete A."/>
            <person name="Parker M."/>
            <person name="Probert I."/>
            <person name="Quesneville H."/>
            <person name="Raines C."/>
            <person name="Rensing S.A."/>
            <person name="Riano-Pachon D.M."/>
            <person name="Richier S."/>
            <person name="Rokitta S."/>
            <person name="Shiraiwa Y."/>
            <person name="Soanes D.M."/>
            <person name="van der Giezen M."/>
            <person name="Wahlund T.M."/>
            <person name="Williams B."/>
            <person name="Wilson W."/>
            <person name="Wolfe G."/>
            <person name="Wurch L.L."/>
        </authorList>
    </citation>
    <scope>NUCLEOTIDE SEQUENCE</scope>
</reference>
<dbReference type="Proteomes" id="UP000013827">
    <property type="component" value="Unassembled WGS sequence"/>
</dbReference>
<dbReference type="RefSeq" id="XP_005763351.1">
    <property type="nucleotide sequence ID" value="XM_005763294.1"/>
</dbReference>
<organism evidence="2 3">
    <name type="scientific">Emiliania huxleyi (strain CCMP1516)</name>
    <dbReference type="NCBI Taxonomy" id="280463"/>
    <lineage>
        <taxon>Eukaryota</taxon>
        <taxon>Haptista</taxon>
        <taxon>Haptophyta</taxon>
        <taxon>Prymnesiophyceae</taxon>
        <taxon>Isochrysidales</taxon>
        <taxon>Noelaerhabdaceae</taxon>
        <taxon>Emiliania</taxon>
    </lineage>
</organism>
<evidence type="ECO:0000313" key="3">
    <source>
        <dbReference type="Proteomes" id="UP000013827"/>
    </source>
</evidence>
<dbReference type="HOGENOM" id="CLU_1149032_0_0_1"/>
<proteinExistence type="predicted"/>
<dbReference type="SUPFAM" id="SSF81901">
    <property type="entry name" value="HCP-like"/>
    <property type="match status" value="1"/>
</dbReference>
<evidence type="ECO:0008006" key="4">
    <source>
        <dbReference type="Google" id="ProtNLM"/>
    </source>
</evidence>
<feature type="region of interest" description="Disordered" evidence="1">
    <location>
        <begin position="17"/>
        <end position="48"/>
    </location>
</feature>
<evidence type="ECO:0000313" key="2">
    <source>
        <dbReference type="EnsemblProtists" id="EOD10922"/>
    </source>
</evidence>
<reference evidence="2" key="2">
    <citation type="submission" date="2024-10" db="UniProtKB">
        <authorList>
            <consortium name="EnsemblProtists"/>
        </authorList>
    </citation>
    <scope>IDENTIFICATION</scope>
</reference>
<protein>
    <recommendedName>
        <fullName evidence="4">Sel1 repeat family protein</fullName>
    </recommendedName>
</protein>
<dbReference type="GeneID" id="17257092"/>
<sequence length="242" mass="26042">MRFGRGRMAIIASGAALGQKVACDGNNPEEHDDSARRSSDPPPPDDAERRTLIARWTTENEIPNTSWPPRREGAEAGCRPALRRAFDACGGEQRLFAAKSGGWVAKRHHECDEITFQLAVSLLGGACAWAFLLRNGDVVEEDSAKALHYHHQAHALYAVGPLSWDAASAGYAQSMHEIGTMHYLGDGVEPDSDEAGTKQDTASALGWFAAAGELGHCSARSRIVAEGFGGLPACIYERLEEV</sequence>